<organism evidence="6 7">
    <name type="scientific">Rhododendron simsii</name>
    <name type="common">Sims's rhododendron</name>
    <dbReference type="NCBI Taxonomy" id="118357"/>
    <lineage>
        <taxon>Eukaryota</taxon>
        <taxon>Viridiplantae</taxon>
        <taxon>Streptophyta</taxon>
        <taxon>Embryophyta</taxon>
        <taxon>Tracheophyta</taxon>
        <taxon>Spermatophyta</taxon>
        <taxon>Magnoliopsida</taxon>
        <taxon>eudicotyledons</taxon>
        <taxon>Gunneridae</taxon>
        <taxon>Pentapetalae</taxon>
        <taxon>asterids</taxon>
        <taxon>Ericales</taxon>
        <taxon>Ericaceae</taxon>
        <taxon>Ericoideae</taxon>
        <taxon>Rhodoreae</taxon>
        <taxon>Rhododendron</taxon>
    </lineage>
</organism>
<feature type="domain" description="RRM" evidence="5">
    <location>
        <begin position="44"/>
        <end position="112"/>
    </location>
</feature>
<evidence type="ECO:0000313" key="6">
    <source>
        <dbReference type="EMBL" id="KAF7132971.1"/>
    </source>
</evidence>
<evidence type="ECO:0000256" key="2">
    <source>
        <dbReference type="ARBA" id="ARBA00022884"/>
    </source>
</evidence>
<dbReference type="InterPro" id="IPR012677">
    <property type="entry name" value="Nucleotide-bd_a/b_plait_sf"/>
</dbReference>
<name>A0A834GET7_RHOSS</name>
<dbReference type="SUPFAM" id="SSF54928">
    <property type="entry name" value="RNA-binding domain, RBD"/>
    <property type="match status" value="1"/>
</dbReference>
<dbReference type="Pfam" id="PF00076">
    <property type="entry name" value="RRM_1"/>
    <property type="match status" value="1"/>
</dbReference>
<dbReference type="InterPro" id="IPR000504">
    <property type="entry name" value="RRM_dom"/>
</dbReference>
<dbReference type="Proteomes" id="UP000626092">
    <property type="component" value="Unassembled WGS sequence"/>
</dbReference>
<protein>
    <recommendedName>
        <fullName evidence="5">RRM domain-containing protein</fullName>
    </recommendedName>
</protein>
<evidence type="ECO:0000256" key="1">
    <source>
        <dbReference type="ARBA" id="ARBA00022664"/>
    </source>
</evidence>
<evidence type="ECO:0000259" key="5">
    <source>
        <dbReference type="PROSITE" id="PS50102"/>
    </source>
</evidence>
<dbReference type="GO" id="GO:0005829">
    <property type="term" value="C:cytosol"/>
    <property type="evidence" value="ECO:0007669"/>
    <property type="project" value="TreeGrafter"/>
</dbReference>
<dbReference type="OrthoDB" id="446113at2759"/>
<comment type="caution">
    <text evidence="6">The sequence shown here is derived from an EMBL/GenBank/DDBJ whole genome shotgun (WGS) entry which is preliminary data.</text>
</comment>
<reference evidence="6" key="1">
    <citation type="submission" date="2019-11" db="EMBL/GenBank/DDBJ databases">
        <authorList>
            <person name="Liu Y."/>
            <person name="Hou J."/>
            <person name="Li T.-Q."/>
            <person name="Guan C.-H."/>
            <person name="Wu X."/>
            <person name="Wu H.-Z."/>
            <person name="Ling F."/>
            <person name="Zhang R."/>
            <person name="Shi X.-G."/>
            <person name="Ren J.-P."/>
            <person name="Chen E.-F."/>
            <person name="Sun J.-M."/>
        </authorList>
    </citation>
    <scope>NUCLEOTIDE SEQUENCE</scope>
    <source>
        <strain evidence="6">Adult_tree_wgs_1</strain>
        <tissue evidence="6">Leaves</tissue>
    </source>
</reference>
<keyword evidence="1" id="KW-0507">mRNA processing</keyword>
<proteinExistence type="predicted"/>
<dbReference type="GO" id="GO:0006397">
    <property type="term" value="P:mRNA processing"/>
    <property type="evidence" value="ECO:0007669"/>
    <property type="project" value="UniProtKB-KW"/>
</dbReference>
<dbReference type="AlphaFoldDB" id="A0A834GET7"/>
<dbReference type="EMBL" id="WJXA01000009">
    <property type="protein sequence ID" value="KAF7132971.1"/>
    <property type="molecule type" value="Genomic_DNA"/>
</dbReference>
<keyword evidence="2 3" id="KW-0694">RNA-binding</keyword>
<accession>A0A834GET7</accession>
<dbReference type="InterPro" id="IPR035979">
    <property type="entry name" value="RBD_domain_sf"/>
</dbReference>
<dbReference type="GO" id="GO:0003729">
    <property type="term" value="F:mRNA binding"/>
    <property type="evidence" value="ECO:0007669"/>
    <property type="project" value="InterPro"/>
</dbReference>
<evidence type="ECO:0000313" key="7">
    <source>
        <dbReference type="Proteomes" id="UP000626092"/>
    </source>
</evidence>
<keyword evidence="7" id="KW-1185">Reference proteome</keyword>
<dbReference type="PANTHER" id="PTHR47640:SF48">
    <property type="entry name" value="POLYADENYLATE-BINDING PROTEIN RBP45B"/>
    <property type="match status" value="1"/>
</dbReference>
<sequence length="270" mass="30085">MMGVIMNKRLEQEENDKVLSSKIIQNKQSGQPECYGFVEWLLWEELYKLIMTFRPHYSSVNGAKVVSDRLTGRTKGYGFVRFGDESEQLHAMTEMNGKFCSTWPMRIGPTANKKNVEKKLPQPPPPLKKGPDSKEKQGPDVPRAEEDNIFLGDGIDCAIPSKAMSQSPTSEDMEESTQNKEIVSYFNEPAYGPVPPSSDDEADLSKMDMGGRVGTGGGEQDEWSSVRIGIDDRRSKDAGLEGRLVVGQDGGRWLRMGRDGKWLSVEGVFV</sequence>
<evidence type="ECO:0000256" key="3">
    <source>
        <dbReference type="PROSITE-ProRule" id="PRU00176"/>
    </source>
</evidence>
<gene>
    <name evidence="6" type="ORF">RHSIM_Rhsim09G0048200</name>
</gene>
<dbReference type="PANTHER" id="PTHR47640">
    <property type="entry name" value="TRNA SELENOCYSTEINE 1-ASSOCIATED PROTEIN 1-RELATED-RELATED"/>
    <property type="match status" value="1"/>
</dbReference>
<dbReference type="PROSITE" id="PS50102">
    <property type="entry name" value="RRM"/>
    <property type="match status" value="1"/>
</dbReference>
<dbReference type="Gene3D" id="3.30.70.330">
    <property type="match status" value="1"/>
</dbReference>
<dbReference type="InterPro" id="IPR050825">
    <property type="entry name" value="RBM42_RBP45_47-like"/>
</dbReference>
<evidence type="ECO:0000256" key="4">
    <source>
        <dbReference type="SAM" id="MobiDB-lite"/>
    </source>
</evidence>
<feature type="region of interest" description="Disordered" evidence="4">
    <location>
        <begin position="111"/>
        <end position="175"/>
    </location>
</feature>
<feature type="compositionally biased region" description="Basic and acidic residues" evidence="4">
    <location>
        <begin position="129"/>
        <end position="146"/>
    </location>
</feature>